<gene>
    <name evidence="8" type="ORF">ACMD2_25450</name>
</gene>
<evidence type="ECO:0000256" key="4">
    <source>
        <dbReference type="ARBA" id="ARBA00005254"/>
    </source>
</evidence>
<evidence type="ECO:0000313" key="9">
    <source>
        <dbReference type="Proteomes" id="UP000092600"/>
    </source>
</evidence>
<protein>
    <recommendedName>
        <fullName evidence="5">Delta(3)-Delta(2)-enoyl-CoA isomerase</fullName>
        <ecNumber evidence="5">5.3.3.8</ecNumber>
    </recommendedName>
</protein>
<dbReference type="Gene3D" id="3.90.226.10">
    <property type="entry name" value="2-enoyl-CoA Hydratase, Chain A, domain 1"/>
    <property type="match status" value="2"/>
</dbReference>
<dbReference type="GO" id="GO:0004165">
    <property type="term" value="F:delta(3)-delta(2)-enoyl-CoA isomerase activity"/>
    <property type="evidence" value="ECO:0007669"/>
    <property type="project" value="UniProtKB-EC"/>
</dbReference>
<comment type="caution">
    <text evidence="8">The sequence shown here is derived from an EMBL/GenBank/DDBJ whole genome shotgun (WGS) entry which is preliminary data.</text>
</comment>
<evidence type="ECO:0000256" key="7">
    <source>
        <dbReference type="SAM" id="MobiDB-lite"/>
    </source>
</evidence>
<proteinExistence type="inferred from homology"/>
<comment type="catalytic activity">
    <reaction evidence="1">
        <text>a (3Z)-enoyl-CoA = a 4-saturated (2E)-enoyl-CoA</text>
        <dbReference type="Rhea" id="RHEA:45900"/>
        <dbReference type="ChEBI" id="CHEBI:85097"/>
        <dbReference type="ChEBI" id="CHEBI:85489"/>
        <dbReference type="EC" id="5.3.3.8"/>
    </reaction>
</comment>
<sequence length="503" mass="53231">MCTLEKRGRVYVLTITGDHQHRLNPTLISAIRAAVARVRSAAPPGGGGSGSALVTAAEGKFFSNGFDESVPAEHHGAMTGGLRRAVADLLSLPMPTIAAVTGHAAAAGCLLALSHDYVLMRADRGFFYMSELDIGVRLPDYFNAALRDKIPAARTRRDVVMRPARMTAAEAESAGIVDRAVGGGAAAVVEEAVRMGEELAARNWNGEVYASARKGVFPEMWRAVAEKGGGDGDEEEKEKKGAAEREMCTLEKRGRVYVLTITGGEEHRLNPTLISAIRAALARVRSAALRGGGGGGGALVIAAEGKFFSNGFDLAWAKTVPAEHHAAMVGGLRRAVADLLSLPMPTIAAVTGHAVAAGCLLALSHDYVLMRADRGFFYMSELDIGIRLTDYFNAALRNKIPAARTRRDVVMRAARMTAAEAESAGVVDRAVGGGAAAVVEEAVRMGEELAARNWDSEVYASVRKGVFAEMWRAVAEEGDGDGDGDGDEDDEEKEKKGAARSRL</sequence>
<dbReference type="AlphaFoldDB" id="A0A199V8J1"/>
<reference evidence="8 9" key="1">
    <citation type="journal article" date="2016" name="DNA Res.">
        <title>The draft genome of MD-2 pineapple using hybrid error correction of long reads.</title>
        <authorList>
            <person name="Redwan R.M."/>
            <person name="Saidin A."/>
            <person name="Kumar S.V."/>
        </authorList>
    </citation>
    <scope>NUCLEOTIDE SEQUENCE [LARGE SCALE GENOMIC DNA]</scope>
    <source>
        <strain evidence="9">cv. MD2</strain>
        <tissue evidence="8">Leaf</tissue>
    </source>
</reference>
<evidence type="ECO:0000256" key="6">
    <source>
        <dbReference type="ARBA" id="ARBA00023098"/>
    </source>
</evidence>
<dbReference type="SUPFAM" id="SSF52096">
    <property type="entry name" value="ClpP/crotonase"/>
    <property type="match status" value="2"/>
</dbReference>
<dbReference type="GO" id="GO:0005777">
    <property type="term" value="C:peroxisome"/>
    <property type="evidence" value="ECO:0007669"/>
    <property type="project" value="TreeGrafter"/>
</dbReference>
<evidence type="ECO:0000256" key="5">
    <source>
        <dbReference type="ARBA" id="ARBA00012064"/>
    </source>
</evidence>
<dbReference type="EMBL" id="LSRQ01002831">
    <property type="protein sequence ID" value="OAY73135.1"/>
    <property type="molecule type" value="Genomic_DNA"/>
</dbReference>
<dbReference type="CDD" id="cd06558">
    <property type="entry name" value="crotonase-like"/>
    <property type="match status" value="1"/>
</dbReference>
<comment type="pathway">
    <text evidence="3">Lipid metabolism; fatty acid beta-oxidation.</text>
</comment>
<dbReference type="Proteomes" id="UP000092600">
    <property type="component" value="Unassembled WGS sequence"/>
</dbReference>
<dbReference type="PANTHER" id="PTHR11941">
    <property type="entry name" value="ENOYL-COA HYDRATASE-RELATED"/>
    <property type="match status" value="1"/>
</dbReference>
<comment type="similarity">
    <text evidence="4">Belongs to the enoyl-CoA hydratase/isomerase family.</text>
</comment>
<dbReference type="FunFam" id="3.90.226.10:FF:000049">
    <property type="entry name" value="Enoyl-CoA delta isomerase 3"/>
    <property type="match status" value="2"/>
</dbReference>
<keyword evidence="8" id="KW-0413">Isomerase</keyword>
<organism evidence="8 9">
    <name type="scientific">Ananas comosus</name>
    <name type="common">Pineapple</name>
    <name type="synonym">Ananas ananas</name>
    <dbReference type="NCBI Taxonomy" id="4615"/>
    <lineage>
        <taxon>Eukaryota</taxon>
        <taxon>Viridiplantae</taxon>
        <taxon>Streptophyta</taxon>
        <taxon>Embryophyta</taxon>
        <taxon>Tracheophyta</taxon>
        <taxon>Spermatophyta</taxon>
        <taxon>Magnoliopsida</taxon>
        <taxon>Liliopsida</taxon>
        <taxon>Poales</taxon>
        <taxon>Bromeliaceae</taxon>
        <taxon>Bromelioideae</taxon>
        <taxon>Ananas</taxon>
    </lineage>
</organism>
<dbReference type="STRING" id="4615.A0A199V8J1"/>
<dbReference type="GO" id="GO:0006635">
    <property type="term" value="P:fatty acid beta-oxidation"/>
    <property type="evidence" value="ECO:0007669"/>
    <property type="project" value="TreeGrafter"/>
</dbReference>
<keyword evidence="6" id="KW-0443">Lipid metabolism</keyword>
<feature type="compositionally biased region" description="Acidic residues" evidence="7">
    <location>
        <begin position="476"/>
        <end position="492"/>
    </location>
</feature>
<evidence type="ECO:0000256" key="3">
    <source>
        <dbReference type="ARBA" id="ARBA00005005"/>
    </source>
</evidence>
<comment type="catalytic activity">
    <reaction evidence="2">
        <text>a (3E)-enoyl-CoA = a 4-saturated (2E)-enoyl-CoA</text>
        <dbReference type="Rhea" id="RHEA:45228"/>
        <dbReference type="ChEBI" id="CHEBI:58521"/>
        <dbReference type="ChEBI" id="CHEBI:85097"/>
        <dbReference type="EC" id="5.3.3.8"/>
    </reaction>
</comment>
<name>A0A199V8J1_ANACO</name>
<dbReference type="Pfam" id="PF00378">
    <property type="entry name" value="ECH_1"/>
    <property type="match status" value="2"/>
</dbReference>
<evidence type="ECO:0000256" key="1">
    <source>
        <dbReference type="ARBA" id="ARBA00000452"/>
    </source>
</evidence>
<accession>A0A199V8J1</accession>
<evidence type="ECO:0000313" key="8">
    <source>
        <dbReference type="EMBL" id="OAY73135.1"/>
    </source>
</evidence>
<feature type="region of interest" description="Disordered" evidence="7">
    <location>
        <begin position="476"/>
        <end position="503"/>
    </location>
</feature>
<evidence type="ECO:0000256" key="2">
    <source>
        <dbReference type="ARBA" id="ARBA00000765"/>
    </source>
</evidence>
<dbReference type="InterPro" id="IPR029045">
    <property type="entry name" value="ClpP/crotonase-like_dom_sf"/>
</dbReference>
<dbReference type="InterPro" id="IPR001753">
    <property type="entry name" value="Enoyl-CoA_hydra/iso"/>
</dbReference>
<dbReference type="PANTHER" id="PTHR11941:SF147">
    <property type="entry name" value="OS01G0205600 PROTEIN"/>
    <property type="match status" value="1"/>
</dbReference>
<dbReference type="EC" id="5.3.3.8" evidence="5"/>